<accession>A0A8H7QB75</accession>
<protein>
    <submittedName>
        <fullName evidence="1">Uncharacterized protein</fullName>
    </submittedName>
</protein>
<dbReference type="AlphaFoldDB" id="A0A8H7QB75"/>
<evidence type="ECO:0000313" key="1">
    <source>
        <dbReference type="EMBL" id="KAG2188905.1"/>
    </source>
</evidence>
<evidence type="ECO:0000313" key="2">
    <source>
        <dbReference type="Proteomes" id="UP000612746"/>
    </source>
</evidence>
<name>A0A8H7QB75_9FUNG</name>
<proteinExistence type="predicted"/>
<gene>
    <name evidence="1" type="ORF">INT44_004045</name>
</gene>
<sequence length="205" mass="21907">MDGDYSSLDGPMDVDEPDKLWGMDSLSMDYVMEDVSSSEDMRSPSPLPCRAGVPSILPQRSLYPIPPKGRFVSPPSVGHLASLSPGLHYLMVGLFLILRPVPVVHVRGPCPPRSRSPSPVAGSTLSCPFPTPSIPSAYDTLSAPSVSSALAIANIGTAGQHLRPASSFLRDDSPPMPSRVGSYILPAKLGHYFSLQQGRSKQKLK</sequence>
<dbReference type="EMBL" id="JAEPRA010000001">
    <property type="protein sequence ID" value="KAG2188905.1"/>
    <property type="molecule type" value="Genomic_DNA"/>
</dbReference>
<reference evidence="1" key="1">
    <citation type="submission" date="2020-12" db="EMBL/GenBank/DDBJ databases">
        <title>Metabolic potential, ecology and presence of endohyphal bacteria is reflected in genomic diversity of Mucoromycotina.</title>
        <authorList>
            <person name="Muszewska A."/>
            <person name="Okrasinska A."/>
            <person name="Steczkiewicz K."/>
            <person name="Drgas O."/>
            <person name="Orlowska M."/>
            <person name="Perlinska-Lenart U."/>
            <person name="Aleksandrzak-Piekarczyk T."/>
            <person name="Szatraj K."/>
            <person name="Zielenkiewicz U."/>
            <person name="Pilsyk S."/>
            <person name="Malc E."/>
            <person name="Mieczkowski P."/>
            <person name="Kruszewska J.S."/>
            <person name="Biernat P."/>
            <person name="Pawlowska J."/>
        </authorList>
    </citation>
    <scope>NUCLEOTIDE SEQUENCE</scope>
    <source>
        <strain evidence="1">WA0000051536</strain>
    </source>
</reference>
<dbReference type="Proteomes" id="UP000612746">
    <property type="component" value="Unassembled WGS sequence"/>
</dbReference>
<comment type="caution">
    <text evidence="1">The sequence shown here is derived from an EMBL/GenBank/DDBJ whole genome shotgun (WGS) entry which is preliminary data.</text>
</comment>
<keyword evidence="2" id="KW-1185">Reference proteome</keyword>
<organism evidence="1 2">
    <name type="scientific">Umbelopsis vinacea</name>
    <dbReference type="NCBI Taxonomy" id="44442"/>
    <lineage>
        <taxon>Eukaryota</taxon>
        <taxon>Fungi</taxon>
        <taxon>Fungi incertae sedis</taxon>
        <taxon>Mucoromycota</taxon>
        <taxon>Mucoromycotina</taxon>
        <taxon>Umbelopsidomycetes</taxon>
        <taxon>Umbelopsidales</taxon>
        <taxon>Umbelopsidaceae</taxon>
        <taxon>Umbelopsis</taxon>
    </lineage>
</organism>